<dbReference type="RefSeq" id="WP_209844595.1">
    <property type="nucleotide sequence ID" value="NZ_CBCRVE010000001.1"/>
</dbReference>
<comment type="similarity">
    <text evidence="1">Belongs to the SMC family. SbcC subfamily.</text>
</comment>
<name>A0ABS4GYN4_9BACL</name>
<dbReference type="InterPro" id="IPR027417">
    <property type="entry name" value="P-loop_NTPase"/>
</dbReference>
<feature type="domain" description="Rad50/SbcC-type AAA" evidence="6">
    <location>
        <begin position="5"/>
        <end position="247"/>
    </location>
</feature>
<feature type="coiled-coil region" evidence="4">
    <location>
        <begin position="185"/>
        <end position="271"/>
    </location>
</feature>
<protein>
    <recommendedName>
        <fullName evidence="3">Nuclease SbcCD subunit C</fullName>
    </recommendedName>
</protein>
<keyword evidence="8" id="KW-1185">Reference proteome</keyword>
<feature type="region of interest" description="Disordered" evidence="5">
    <location>
        <begin position="302"/>
        <end position="324"/>
    </location>
</feature>
<dbReference type="InterPro" id="IPR038729">
    <property type="entry name" value="Rad50/SbcC_AAA"/>
</dbReference>
<dbReference type="GO" id="GO:0004527">
    <property type="term" value="F:exonuclease activity"/>
    <property type="evidence" value="ECO:0007669"/>
    <property type="project" value="UniProtKB-KW"/>
</dbReference>
<dbReference type="EMBL" id="JAGGKP010000001">
    <property type="protein sequence ID" value="MBP1935390.1"/>
    <property type="molecule type" value="Genomic_DNA"/>
</dbReference>
<keyword evidence="7" id="KW-0269">Exonuclease</keyword>
<dbReference type="SUPFAM" id="SSF52540">
    <property type="entry name" value="P-loop containing nucleoside triphosphate hydrolases"/>
    <property type="match status" value="1"/>
</dbReference>
<feature type="coiled-coil region" evidence="4">
    <location>
        <begin position="568"/>
        <end position="595"/>
    </location>
</feature>
<accession>A0ABS4GYN4</accession>
<dbReference type="PANTHER" id="PTHR32114:SF2">
    <property type="entry name" value="ABC TRANSPORTER ABCH.3"/>
    <property type="match status" value="1"/>
</dbReference>
<evidence type="ECO:0000256" key="2">
    <source>
        <dbReference type="ARBA" id="ARBA00011322"/>
    </source>
</evidence>
<gene>
    <name evidence="7" type="ORF">J2Z20_000251</name>
</gene>
<evidence type="ECO:0000256" key="4">
    <source>
        <dbReference type="SAM" id="Coils"/>
    </source>
</evidence>
<feature type="coiled-coil region" evidence="4">
    <location>
        <begin position="929"/>
        <end position="956"/>
    </location>
</feature>
<evidence type="ECO:0000256" key="3">
    <source>
        <dbReference type="ARBA" id="ARBA00013368"/>
    </source>
</evidence>
<dbReference type="PANTHER" id="PTHR32114">
    <property type="entry name" value="ABC TRANSPORTER ABCH.3"/>
    <property type="match status" value="1"/>
</dbReference>
<evidence type="ECO:0000313" key="8">
    <source>
        <dbReference type="Proteomes" id="UP001519273"/>
    </source>
</evidence>
<reference evidence="7 8" key="1">
    <citation type="submission" date="2021-03" db="EMBL/GenBank/DDBJ databases">
        <title>Genomic Encyclopedia of Type Strains, Phase IV (KMG-IV): sequencing the most valuable type-strain genomes for metagenomic binning, comparative biology and taxonomic classification.</title>
        <authorList>
            <person name="Goeker M."/>
        </authorList>
    </citation>
    <scope>NUCLEOTIDE SEQUENCE [LARGE SCALE GENOMIC DNA]</scope>
    <source>
        <strain evidence="7 8">DSM 23491</strain>
    </source>
</reference>
<keyword evidence="7" id="KW-0378">Hydrolase</keyword>
<evidence type="ECO:0000256" key="1">
    <source>
        <dbReference type="ARBA" id="ARBA00006930"/>
    </source>
</evidence>
<comment type="subunit">
    <text evidence="2">Heterodimer of SbcC and SbcD.</text>
</comment>
<sequence length="1135" mass="128308">MKPVSLKIAGLQSYRETQEIDFESLTETGLFGIFGPTGSGKSTILDAITLAMYGKVERASGGTQGIMNHSEDALFVSFTFELMSADGPKRYRVERRFKRTSELSVSNTVSRFIEVRQDGDVVMADKLSDVTRCVEDVIGLKMDDFTRAVVLPQGKFAEFLSLKGSERRQMLQRLFHLEKYGDQLSMKLSRKVKEVEGALKEVEAEQQGLGNASSEAVNEAKQRLAAAQEEAALRRRELDALSQRLESLAKVRELQLEREQSLLQLKQLQEQEPRIAQQEAALAKAAAAERIAPALASLREANGHAAERQAQASAARERAQQAEQAAAQAAAAELAAQQALAAEEPQLLQRQSQLEQALGLQQEVASLARELQELAAKRSEAQKQRELLMKQDEQEQGLLSKYMAAQQKLQDELNLAEVKTQERHELQQAVQYKQLITTAEDQFRLTQNERNAQYDRLVQAETRLRELDTQASQLEEQRAETVGIGLQLVKRLLQLESHTSGQYDRLLAHLDQIRKDEQAEELKKLSLRLAAELQNGQPCPVCGSVHHPHPVQIIEETTDQHQFDIESAQRLQSELQELKFKIKQYVHEVQSAIEQLGERELITSLNEVASTVVEEETTVAGHLASYDLEQAISFISEAGAVADEVRSFQQSTRSLSKQLAASQQVYSTITAEVQTERNLYDQAVRKLDLSQQQVDQLRQKWNEQYPNLLLEQVDSLYQAMLDKDSLAEQLKQRIANSITIIESKQADVRHVHQSLVDVDKQFIQWDTQWQAKSEQYRKESDRLKAWIGEEHAEPLLEAVKRQLDQIRLTAQDKHNASRLAEQTKHEALKALGIAEQALQSAEEHAAYALARWKSELESSPFADEQEVALAIMHEQQKKQYEFETKTHREQERDLNARLRDLDGKLQGQQVTAPEWEQCNTQMTIARRLDEEALQVKARAERDLEDLQQRHLRWVELEQKRLHLQHQTEQLSKLQSCLRGNAFVEYIAEEQLMQVSQAASHRLRFLTKQRYALEVDSGGGFVIRDDANGGVKRPVSTLSGGETFLTSLSLALALSAQIQLSGQYPLQFFFLDEGFGTLDPELLDTVITSLEKLHNDHLSVGVISHVPELRARLPRKLVVLPAEQAGGGSRVVLEKL</sequence>
<evidence type="ECO:0000259" key="6">
    <source>
        <dbReference type="Pfam" id="PF13476"/>
    </source>
</evidence>
<proteinExistence type="inferred from homology"/>
<comment type="caution">
    <text evidence="7">The sequence shown here is derived from an EMBL/GenBank/DDBJ whole genome shotgun (WGS) entry which is preliminary data.</text>
</comment>
<keyword evidence="4" id="KW-0175">Coiled coil</keyword>
<evidence type="ECO:0000256" key="5">
    <source>
        <dbReference type="SAM" id="MobiDB-lite"/>
    </source>
</evidence>
<dbReference type="Proteomes" id="UP001519273">
    <property type="component" value="Unassembled WGS sequence"/>
</dbReference>
<organism evidence="7 8">
    <name type="scientific">Paenibacillus sediminis</name>
    <dbReference type="NCBI Taxonomy" id="664909"/>
    <lineage>
        <taxon>Bacteria</taxon>
        <taxon>Bacillati</taxon>
        <taxon>Bacillota</taxon>
        <taxon>Bacilli</taxon>
        <taxon>Bacillales</taxon>
        <taxon>Paenibacillaceae</taxon>
        <taxon>Paenibacillus</taxon>
    </lineage>
</organism>
<dbReference type="Gene3D" id="3.40.50.300">
    <property type="entry name" value="P-loop containing nucleotide triphosphate hydrolases"/>
    <property type="match status" value="2"/>
</dbReference>
<dbReference type="Pfam" id="PF13558">
    <property type="entry name" value="SbcC_Walker_B"/>
    <property type="match status" value="1"/>
</dbReference>
<keyword evidence="7" id="KW-0540">Nuclease</keyword>
<evidence type="ECO:0000313" key="7">
    <source>
        <dbReference type="EMBL" id="MBP1935390.1"/>
    </source>
</evidence>
<dbReference type="Pfam" id="PF13476">
    <property type="entry name" value="AAA_23"/>
    <property type="match status" value="1"/>
</dbReference>